<comment type="caution">
    <text evidence="6">The sequence shown here is derived from an EMBL/GenBank/DDBJ whole genome shotgun (WGS) entry which is preliminary data.</text>
</comment>
<dbReference type="Pfam" id="PF02311">
    <property type="entry name" value="AraC_binding"/>
    <property type="match status" value="1"/>
</dbReference>
<gene>
    <name evidence="5" type="primary">rhaR_9</name>
    <name evidence="6" type="ORF">BEI59_22940</name>
    <name evidence="5" type="ORF">BEI61_02934</name>
</gene>
<evidence type="ECO:0000256" key="3">
    <source>
        <dbReference type="ARBA" id="ARBA00023163"/>
    </source>
</evidence>
<protein>
    <submittedName>
        <fullName evidence="5">HTH-type transcriptional activator RhaR</fullName>
    </submittedName>
</protein>
<dbReference type="GO" id="GO:0003700">
    <property type="term" value="F:DNA-binding transcription factor activity"/>
    <property type="evidence" value="ECO:0007669"/>
    <property type="project" value="InterPro"/>
</dbReference>
<dbReference type="Gene3D" id="2.60.120.10">
    <property type="entry name" value="Jelly Rolls"/>
    <property type="match status" value="1"/>
</dbReference>
<dbReference type="SUPFAM" id="SSF46689">
    <property type="entry name" value="Homeodomain-like"/>
    <property type="match status" value="1"/>
</dbReference>
<keyword evidence="2" id="KW-0238">DNA-binding</keyword>
<name>A0A1E3UCS7_9FIRM</name>
<dbReference type="SUPFAM" id="SSF51215">
    <property type="entry name" value="Regulatory protein AraC"/>
    <property type="match status" value="1"/>
</dbReference>
<sequence>MQNHMSDAYIYYQENLKEEFPIYYVYWSQSFRDKRDLHYHNCAELGLCLKGSGIFFIDNQIYPFQRNTISYIEKGHPHILPILELAQQSGFHSLSSFNRFFLKRHGISPRQFRNNYEKPDSCKVSGPDKL</sequence>
<dbReference type="EMBL" id="MEHA01000020">
    <property type="protein sequence ID" value="ODR47527.1"/>
    <property type="molecule type" value="Genomic_DNA"/>
</dbReference>
<reference evidence="6 8" key="2">
    <citation type="submission" date="2016-08" db="EMBL/GenBank/DDBJ databases">
        <authorList>
            <person name="Seilhamer J.J."/>
        </authorList>
    </citation>
    <scope>NUCLEOTIDE SEQUENCE [LARGE SCALE GENOMIC DNA]</scope>
    <source>
        <strain evidence="6 8">NML150140-1</strain>
    </source>
</reference>
<dbReference type="Proteomes" id="UP000094067">
    <property type="component" value="Unassembled WGS sequence"/>
</dbReference>
<dbReference type="InterPro" id="IPR009057">
    <property type="entry name" value="Homeodomain-like_sf"/>
</dbReference>
<evidence type="ECO:0000313" key="7">
    <source>
        <dbReference type="Proteomes" id="UP000094067"/>
    </source>
</evidence>
<dbReference type="InterPro" id="IPR037923">
    <property type="entry name" value="HTH-like"/>
</dbReference>
<evidence type="ECO:0000256" key="1">
    <source>
        <dbReference type="ARBA" id="ARBA00023015"/>
    </source>
</evidence>
<dbReference type="GO" id="GO:0043565">
    <property type="term" value="F:sequence-specific DNA binding"/>
    <property type="evidence" value="ECO:0007669"/>
    <property type="project" value="InterPro"/>
</dbReference>
<dbReference type="EMBL" id="MCGH01000002">
    <property type="protein sequence ID" value="ODM07044.1"/>
    <property type="molecule type" value="Genomic_DNA"/>
</dbReference>
<evidence type="ECO:0000256" key="2">
    <source>
        <dbReference type="ARBA" id="ARBA00023125"/>
    </source>
</evidence>
<feature type="domain" description="HTH araC/xylS-type" evidence="4">
    <location>
        <begin position="81"/>
        <end position="115"/>
    </location>
</feature>
<dbReference type="OrthoDB" id="9782164at2"/>
<reference evidence="5 7" key="1">
    <citation type="submission" date="2016-07" db="EMBL/GenBank/DDBJ databases">
        <title>Characterization of isolates of Eisenbergiella tayi derived from blood cultures, using whole genome sequencing.</title>
        <authorList>
            <person name="Burdz T."/>
            <person name="Wiebe D."/>
            <person name="Huynh C."/>
            <person name="Bernard K."/>
        </authorList>
    </citation>
    <scope>NUCLEOTIDE SEQUENCE [LARGE SCALE GENOMIC DNA]</scope>
    <source>
        <strain evidence="5 7">NML 110608</strain>
    </source>
</reference>
<dbReference type="Pfam" id="PF12833">
    <property type="entry name" value="HTH_18"/>
    <property type="match status" value="1"/>
</dbReference>
<keyword evidence="1" id="KW-0805">Transcription regulation</keyword>
<dbReference type="PROSITE" id="PS01124">
    <property type="entry name" value="HTH_ARAC_FAMILY_2"/>
    <property type="match status" value="1"/>
</dbReference>
<dbReference type="InterPro" id="IPR003313">
    <property type="entry name" value="AraC-bd"/>
</dbReference>
<dbReference type="PRINTS" id="PR00032">
    <property type="entry name" value="HTHARAC"/>
</dbReference>
<dbReference type="Gene3D" id="1.10.10.60">
    <property type="entry name" value="Homeodomain-like"/>
    <property type="match status" value="1"/>
</dbReference>
<proteinExistence type="predicted"/>
<dbReference type="InterPro" id="IPR018060">
    <property type="entry name" value="HTH_AraC"/>
</dbReference>
<keyword evidence="3" id="KW-0804">Transcription</keyword>
<evidence type="ECO:0000259" key="4">
    <source>
        <dbReference type="PROSITE" id="PS01124"/>
    </source>
</evidence>
<evidence type="ECO:0000313" key="5">
    <source>
        <dbReference type="EMBL" id="ODM07044.1"/>
    </source>
</evidence>
<dbReference type="InterPro" id="IPR020449">
    <property type="entry name" value="Tscrpt_reg_AraC-type_HTH"/>
</dbReference>
<accession>A0A1E3UCS7</accession>
<dbReference type="InterPro" id="IPR014710">
    <property type="entry name" value="RmlC-like_jellyroll"/>
</dbReference>
<evidence type="ECO:0000313" key="8">
    <source>
        <dbReference type="Proteomes" id="UP000094271"/>
    </source>
</evidence>
<dbReference type="RefSeq" id="WP_069152790.1">
    <property type="nucleotide sequence ID" value="NZ_CAJLDD010000002.1"/>
</dbReference>
<dbReference type="AlphaFoldDB" id="A0A1E3UCS7"/>
<organism evidence="6 8">
    <name type="scientific">Eisenbergiella tayi</name>
    <dbReference type="NCBI Taxonomy" id="1432052"/>
    <lineage>
        <taxon>Bacteria</taxon>
        <taxon>Bacillati</taxon>
        <taxon>Bacillota</taxon>
        <taxon>Clostridia</taxon>
        <taxon>Lachnospirales</taxon>
        <taxon>Lachnospiraceae</taxon>
        <taxon>Eisenbergiella</taxon>
    </lineage>
</organism>
<evidence type="ECO:0000313" key="6">
    <source>
        <dbReference type="EMBL" id="ODR47527.1"/>
    </source>
</evidence>
<dbReference type="Proteomes" id="UP000094271">
    <property type="component" value="Unassembled WGS sequence"/>
</dbReference>